<dbReference type="AlphaFoldDB" id="A0A285X055"/>
<accession>A0A285X055</accession>
<keyword evidence="2 6" id="KW-0489">Methyltransferase</keyword>
<evidence type="ECO:0000256" key="1">
    <source>
        <dbReference type="ARBA" id="ARBA00007228"/>
    </source>
</evidence>
<evidence type="ECO:0000256" key="2">
    <source>
        <dbReference type="ARBA" id="ARBA00022603"/>
    </source>
</evidence>
<feature type="domain" description="tRNA/rRNA methyltransferase SpoU type" evidence="4">
    <location>
        <begin position="97"/>
        <end position="236"/>
    </location>
</feature>
<dbReference type="GO" id="GO:0003723">
    <property type="term" value="F:RNA binding"/>
    <property type="evidence" value="ECO:0007669"/>
    <property type="project" value="InterPro"/>
</dbReference>
<reference evidence="7" key="1">
    <citation type="submission" date="2017-09" db="EMBL/GenBank/DDBJ databases">
        <authorList>
            <person name="Varghese N."/>
            <person name="Submissions S."/>
        </authorList>
    </citation>
    <scope>NUCLEOTIDE SEQUENCE [LARGE SCALE GENOMIC DNA]</scope>
    <source>
        <strain evidence="7">CGMCC 1.12641</strain>
    </source>
</reference>
<proteinExistence type="inferred from homology"/>
<dbReference type="SUPFAM" id="SSF75217">
    <property type="entry name" value="alpha/beta knot"/>
    <property type="match status" value="1"/>
</dbReference>
<dbReference type="InterPro" id="IPR029028">
    <property type="entry name" value="Alpha/beta_knot_MTases"/>
</dbReference>
<dbReference type="OrthoDB" id="9785673at2"/>
<dbReference type="Gene3D" id="3.40.1280.10">
    <property type="match status" value="1"/>
</dbReference>
<dbReference type="PANTHER" id="PTHR43191:SF2">
    <property type="entry name" value="RRNA METHYLTRANSFERASE 3, MITOCHONDRIAL"/>
    <property type="match status" value="1"/>
</dbReference>
<sequence length="247" mass="27317">MFSKSQIKLIKSLSQKKFRIKEELFVIEGKKGIFELLDSQLKLHSLYTTEDIFEAPGERSVFISEAELKKISNLSTPQTALAVFHIPKQGKPEAKGLQVALDGIKDPGNLGTIIRMCDWFGVEQLICSRGTVDCYNPKVVQATMGSIARVQIHYVDLPEFLAEANKNTPVFGAFLEGENVYTQALSAEGILVMGNEANGISSEIEKLVTQKLAIPQFGSSQKTESLNVATATAIFLSEFRRRTLTEK</sequence>
<evidence type="ECO:0000313" key="7">
    <source>
        <dbReference type="Proteomes" id="UP000219193"/>
    </source>
</evidence>
<gene>
    <name evidence="6" type="ORF">SAMN06296241_0230</name>
</gene>
<dbReference type="Pfam" id="PF00588">
    <property type="entry name" value="SpoU_methylase"/>
    <property type="match status" value="1"/>
</dbReference>
<dbReference type="InterPro" id="IPR001537">
    <property type="entry name" value="SpoU_MeTrfase"/>
</dbReference>
<dbReference type="InterPro" id="IPR053888">
    <property type="entry name" value="MRM3-like_sub_bind"/>
</dbReference>
<dbReference type="InterPro" id="IPR051259">
    <property type="entry name" value="rRNA_Methyltransferase"/>
</dbReference>
<dbReference type="GO" id="GO:0032259">
    <property type="term" value="P:methylation"/>
    <property type="evidence" value="ECO:0007669"/>
    <property type="project" value="UniProtKB-KW"/>
</dbReference>
<evidence type="ECO:0000313" key="6">
    <source>
        <dbReference type="EMBL" id="SOC78717.1"/>
    </source>
</evidence>
<dbReference type="SUPFAM" id="SSF55315">
    <property type="entry name" value="L30e-like"/>
    <property type="match status" value="1"/>
</dbReference>
<dbReference type="RefSeq" id="WP_097054517.1">
    <property type="nucleotide sequence ID" value="NZ_OCMF01000001.1"/>
</dbReference>
<dbReference type="Pfam" id="PF22435">
    <property type="entry name" value="MRM3-like_sub_bind"/>
    <property type="match status" value="1"/>
</dbReference>
<dbReference type="CDD" id="cd18109">
    <property type="entry name" value="SpoU-like_RNA-MTase"/>
    <property type="match status" value="1"/>
</dbReference>
<keyword evidence="7" id="KW-1185">Reference proteome</keyword>
<comment type="similarity">
    <text evidence="1">Belongs to the class IV-like SAM-binding methyltransferase superfamily. RNA methyltransferase TrmH family.</text>
</comment>
<dbReference type="Gene3D" id="3.30.1330.30">
    <property type="match status" value="1"/>
</dbReference>
<dbReference type="Proteomes" id="UP000219193">
    <property type="component" value="Unassembled WGS sequence"/>
</dbReference>
<dbReference type="PANTHER" id="PTHR43191">
    <property type="entry name" value="RRNA METHYLTRANSFERASE 3"/>
    <property type="match status" value="1"/>
</dbReference>
<organism evidence="6 7">
    <name type="scientific">Salinimicrobium sediminis</name>
    <dbReference type="NCBI Taxonomy" id="1343891"/>
    <lineage>
        <taxon>Bacteria</taxon>
        <taxon>Pseudomonadati</taxon>
        <taxon>Bacteroidota</taxon>
        <taxon>Flavobacteriia</taxon>
        <taxon>Flavobacteriales</taxon>
        <taxon>Flavobacteriaceae</taxon>
        <taxon>Salinimicrobium</taxon>
    </lineage>
</organism>
<dbReference type="GO" id="GO:0008173">
    <property type="term" value="F:RNA methyltransferase activity"/>
    <property type="evidence" value="ECO:0007669"/>
    <property type="project" value="InterPro"/>
</dbReference>
<evidence type="ECO:0000259" key="5">
    <source>
        <dbReference type="Pfam" id="PF22435"/>
    </source>
</evidence>
<dbReference type="EMBL" id="OCMF01000001">
    <property type="protein sequence ID" value="SOC78717.1"/>
    <property type="molecule type" value="Genomic_DNA"/>
</dbReference>
<evidence type="ECO:0000256" key="3">
    <source>
        <dbReference type="ARBA" id="ARBA00022679"/>
    </source>
</evidence>
<name>A0A285X055_9FLAO</name>
<feature type="domain" description="MRM3-like substrate binding" evidence="5">
    <location>
        <begin position="5"/>
        <end position="82"/>
    </location>
</feature>
<dbReference type="InterPro" id="IPR029064">
    <property type="entry name" value="Ribosomal_eL30-like_sf"/>
</dbReference>
<keyword evidence="3 6" id="KW-0808">Transferase</keyword>
<dbReference type="GO" id="GO:0006396">
    <property type="term" value="P:RNA processing"/>
    <property type="evidence" value="ECO:0007669"/>
    <property type="project" value="InterPro"/>
</dbReference>
<protein>
    <submittedName>
        <fullName evidence="6">RNA methyltransferase, TrmH family</fullName>
    </submittedName>
</protein>
<dbReference type="InterPro" id="IPR029026">
    <property type="entry name" value="tRNA_m1G_MTases_N"/>
</dbReference>
<evidence type="ECO:0000259" key="4">
    <source>
        <dbReference type="Pfam" id="PF00588"/>
    </source>
</evidence>